<proteinExistence type="predicted"/>
<accession>A6I479</accession>
<sequence>MPAYDKAEYIIPSSSCFCPILCPSNREINTMVVL</sequence>
<evidence type="ECO:0000313" key="1">
    <source>
        <dbReference type="EMBL" id="EDL76798.1"/>
    </source>
</evidence>
<dbReference type="AlphaFoldDB" id="A6I479"/>
<organism evidence="1 2">
    <name type="scientific">Rattus norvegicus</name>
    <name type="common">Rat</name>
    <dbReference type="NCBI Taxonomy" id="10116"/>
    <lineage>
        <taxon>Eukaryota</taxon>
        <taxon>Metazoa</taxon>
        <taxon>Chordata</taxon>
        <taxon>Craniata</taxon>
        <taxon>Vertebrata</taxon>
        <taxon>Euteleostomi</taxon>
        <taxon>Mammalia</taxon>
        <taxon>Eutheria</taxon>
        <taxon>Euarchontoglires</taxon>
        <taxon>Glires</taxon>
        <taxon>Rodentia</taxon>
        <taxon>Myomorpha</taxon>
        <taxon>Muroidea</taxon>
        <taxon>Muridae</taxon>
        <taxon>Murinae</taxon>
        <taxon>Rattus</taxon>
    </lineage>
</organism>
<gene>
    <name evidence="1" type="ORF">rCG_25665</name>
</gene>
<reference evidence="1 2" key="1">
    <citation type="submission" date="2005-09" db="EMBL/GenBank/DDBJ databases">
        <authorList>
            <person name="Mural R.J."/>
            <person name="Li P.W."/>
            <person name="Adams M.D."/>
            <person name="Amanatides P.G."/>
            <person name="Baden-Tillson H."/>
            <person name="Barnstead M."/>
            <person name="Chin S.H."/>
            <person name="Dew I."/>
            <person name="Evans C.A."/>
            <person name="Ferriera S."/>
            <person name="Flanigan M."/>
            <person name="Fosler C."/>
            <person name="Glodek A."/>
            <person name="Gu Z."/>
            <person name="Holt R.A."/>
            <person name="Jennings D."/>
            <person name="Kraft C.L."/>
            <person name="Lu F."/>
            <person name="Nguyen T."/>
            <person name="Nusskern D.R."/>
            <person name="Pfannkoch C.M."/>
            <person name="Sitter C."/>
            <person name="Sutton G.G."/>
            <person name="Venter J.C."/>
            <person name="Wang Z."/>
            <person name="Woodage T."/>
            <person name="Zheng X.H."/>
            <person name="Zhong F."/>
        </authorList>
    </citation>
    <scope>NUCLEOTIDE SEQUENCE [LARGE SCALE GENOMIC DNA]</scope>
    <source>
        <strain>BN</strain>
        <strain evidence="2">Sprague-Dawley</strain>
    </source>
</reference>
<name>A6I479_RAT</name>
<dbReference type="Proteomes" id="UP000234681">
    <property type="component" value="Chromosome 8"/>
</dbReference>
<protein>
    <submittedName>
        <fullName evidence="1">RCG25665</fullName>
    </submittedName>
</protein>
<evidence type="ECO:0000313" key="2">
    <source>
        <dbReference type="Proteomes" id="UP000234681"/>
    </source>
</evidence>
<dbReference type="EMBL" id="CH473954">
    <property type="protein sequence ID" value="EDL76798.1"/>
    <property type="molecule type" value="Genomic_DNA"/>
</dbReference>